<dbReference type="Proteomes" id="UP000593572">
    <property type="component" value="Unassembled WGS sequence"/>
</dbReference>
<dbReference type="AlphaFoldDB" id="A0A7J8N5I0"/>
<evidence type="ECO:0000313" key="2">
    <source>
        <dbReference type="EMBL" id="MBA0572166.1"/>
    </source>
</evidence>
<accession>A0A7J8N5I0</accession>
<gene>
    <name evidence="2" type="ORF">Golob_002524</name>
</gene>
<name>A0A7J8N5I0_9ROSI</name>
<keyword evidence="3" id="KW-1185">Reference proteome</keyword>
<feature type="compositionally biased region" description="Basic and acidic residues" evidence="1">
    <location>
        <begin position="150"/>
        <end position="165"/>
    </location>
</feature>
<dbReference type="EMBL" id="JABEZX010000012">
    <property type="protein sequence ID" value="MBA0572166.1"/>
    <property type="molecule type" value="Genomic_DNA"/>
</dbReference>
<evidence type="ECO:0008006" key="4">
    <source>
        <dbReference type="Google" id="ProtNLM"/>
    </source>
</evidence>
<evidence type="ECO:0000313" key="3">
    <source>
        <dbReference type="Proteomes" id="UP000593572"/>
    </source>
</evidence>
<protein>
    <recommendedName>
        <fullName evidence="4">DUF4283 domain-containing protein</fullName>
    </recommendedName>
</protein>
<proteinExistence type="predicted"/>
<reference evidence="2 3" key="1">
    <citation type="journal article" date="2019" name="Genome Biol. Evol.">
        <title>Insights into the evolution of the New World diploid cottons (Gossypium, subgenus Houzingenia) based on genome sequencing.</title>
        <authorList>
            <person name="Grover C.E."/>
            <person name="Arick M.A. 2nd"/>
            <person name="Thrash A."/>
            <person name="Conover J.L."/>
            <person name="Sanders W.S."/>
            <person name="Peterson D.G."/>
            <person name="Frelichowski J.E."/>
            <person name="Scheffler J.A."/>
            <person name="Scheffler B.E."/>
            <person name="Wendel J.F."/>
        </authorList>
    </citation>
    <scope>NUCLEOTIDE SEQUENCE [LARGE SCALE GENOMIC DNA]</scope>
    <source>
        <strain evidence="2">157</strain>
        <tissue evidence="2">Leaf</tissue>
    </source>
</reference>
<feature type="region of interest" description="Disordered" evidence="1">
    <location>
        <begin position="105"/>
        <end position="165"/>
    </location>
</feature>
<evidence type="ECO:0000256" key="1">
    <source>
        <dbReference type="SAM" id="MobiDB-lite"/>
    </source>
</evidence>
<feature type="compositionally biased region" description="Basic and acidic residues" evidence="1">
    <location>
        <begin position="132"/>
        <end position="141"/>
    </location>
</feature>
<comment type="caution">
    <text evidence="2">The sequence shown here is derived from an EMBL/GenBank/DDBJ whole genome shotgun (WGS) entry which is preliminary data.</text>
</comment>
<feature type="compositionally biased region" description="Basic and acidic residues" evidence="1">
    <location>
        <begin position="105"/>
        <end position="120"/>
    </location>
</feature>
<feature type="non-terminal residue" evidence="2">
    <location>
        <position position="165"/>
    </location>
</feature>
<organism evidence="2 3">
    <name type="scientific">Gossypium lobatum</name>
    <dbReference type="NCBI Taxonomy" id="34289"/>
    <lineage>
        <taxon>Eukaryota</taxon>
        <taxon>Viridiplantae</taxon>
        <taxon>Streptophyta</taxon>
        <taxon>Embryophyta</taxon>
        <taxon>Tracheophyta</taxon>
        <taxon>Spermatophyta</taxon>
        <taxon>Magnoliopsida</taxon>
        <taxon>eudicotyledons</taxon>
        <taxon>Gunneridae</taxon>
        <taxon>Pentapetalae</taxon>
        <taxon>rosids</taxon>
        <taxon>malvids</taxon>
        <taxon>Malvales</taxon>
        <taxon>Malvaceae</taxon>
        <taxon>Malvoideae</taxon>
        <taxon>Gossypium</taxon>
    </lineage>
</organism>
<sequence>MKSANIQGYEAWVVGKIMSREKVNREVMYRVLKYLWFTKEEVNFVALNEGVTLVKFELDEYAFNITPFWIRIYNIPIEQMDRQVAIDMGKAIGEVVAIDWRDRDGEKKINPSEGIKSDKDGDGEENDLTMLKGKEKSRVGEEEFESCFPTEKHPTKSTRDGGGKM</sequence>